<keyword evidence="1" id="KW-0378">Hydrolase</keyword>
<evidence type="ECO:0000313" key="3">
    <source>
        <dbReference type="Proteomes" id="UP000635665"/>
    </source>
</evidence>
<evidence type="ECO:0000256" key="1">
    <source>
        <dbReference type="PIRNR" id="PIRNR033490"/>
    </source>
</evidence>
<dbReference type="InterPro" id="IPR003477">
    <property type="entry name" value="PemK-like"/>
</dbReference>
<evidence type="ECO:0000313" key="2">
    <source>
        <dbReference type="EMBL" id="MBI6121466.1"/>
    </source>
</evidence>
<dbReference type="EMBL" id="JAEHNY010000025">
    <property type="protein sequence ID" value="MBI6121466.1"/>
    <property type="molecule type" value="Genomic_DNA"/>
</dbReference>
<comment type="function">
    <text evidence="1">Toxic component of a type II toxin-antitoxin (TA) system.</text>
</comment>
<dbReference type="SUPFAM" id="SSF50118">
    <property type="entry name" value="Cell growth inhibitor/plasmid maintenance toxic component"/>
    <property type="match status" value="1"/>
</dbReference>
<reference evidence="2 3" key="1">
    <citation type="submission" date="2020-12" db="EMBL/GenBank/DDBJ databases">
        <title>Salegentibacter orientalis sp. nov., isolated from costal sediment.</title>
        <authorList>
            <person name="Lian F.-B."/>
        </authorList>
    </citation>
    <scope>NUCLEOTIDE SEQUENCE [LARGE SCALE GENOMIC DNA]</scope>
    <source>
        <strain evidence="2 3">F60176</strain>
    </source>
</reference>
<comment type="similarity">
    <text evidence="1">Belongs to the PemK/MazF family.</text>
</comment>
<keyword evidence="1" id="KW-0540">Nuclease</keyword>
<dbReference type="Proteomes" id="UP000635665">
    <property type="component" value="Unassembled WGS sequence"/>
</dbReference>
<dbReference type="Gene3D" id="2.30.30.110">
    <property type="match status" value="1"/>
</dbReference>
<dbReference type="EC" id="3.1.-.-" evidence="1"/>
<name>A0ABS0TML7_9FLAO</name>
<protein>
    <recommendedName>
        <fullName evidence="1">mRNA interferase</fullName>
        <ecNumber evidence="1">3.1.-.-</ecNumber>
    </recommendedName>
</protein>
<organism evidence="2 3">
    <name type="scientific">Salegentibacter maritimus</name>
    <dbReference type="NCBI Taxonomy" id="2794347"/>
    <lineage>
        <taxon>Bacteria</taxon>
        <taxon>Pseudomonadati</taxon>
        <taxon>Bacteroidota</taxon>
        <taxon>Flavobacteriia</taxon>
        <taxon>Flavobacteriales</taxon>
        <taxon>Flavobacteriaceae</taxon>
        <taxon>Salegentibacter</taxon>
    </lineage>
</organism>
<dbReference type="RefSeq" id="WP_198639551.1">
    <property type="nucleotide sequence ID" value="NZ_JAEHNY010000025.1"/>
</dbReference>
<gene>
    <name evidence="2" type="ORF">I6U50_15740</name>
</gene>
<comment type="caution">
    <text evidence="2">The sequence shown here is derived from an EMBL/GenBank/DDBJ whole genome shotgun (WGS) entry which is preliminary data.</text>
</comment>
<keyword evidence="1" id="KW-0255">Endonuclease</keyword>
<keyword evidence="3" id="KW-1185">Reference proteome</keyword>
<dbReference type="Pfam" id="PF02452">
    <property type="entry name" value="PemK_toxin"/>
    <property type="match status" value="1"/>
</dbReference>
<dbReference type="PANTHER" id="PTHR33988:SF2">
    <property type="entry name" value="ENDORIBONUCLEASE MAZF"/>
    <property type="match status" value="1"/>
</dbReference>
<accession>A0ABS0TML7</accession>
<proteinExistence type="inferred from homology"/>
<dbReference type="PANTHER" id="PTHR33988">
    <property type="entry name" value="ENDORIBONUCLEASE MAZF-RELATED"/>
    <property type="match status" value="1"/>
</dbReference>
<sequence>MELKQYSIILVNLDPTVGSEIKKTRPCVIISPNEMNKYLRTIVVAPMTTNLKKYPTRIPIKTNNKKGMVAIDQIRTIDKQRIVKVFDSLTKSEVRKCKEVLKETFVD</sequence>
<dbReference type="InterPro" id="IPR011067">
    <property type="entry name" value="Plasmid_toxin/cell-grow_inhib"/>
</dbReference>
<dbReference type="PIRSF" id="PIRSF033490">
    <property type="entry name" value="MazF"/>
    <property type="match status" value="1"/>
</dbReference>